<evidence type="ECO:0000313" key="2">
    <source>
        <dbReference type="Proteomes" id="UP001344906"/>
    </source>
</evidence>
<organism evidence="1 2">
    <name type="scientific">Dictyobacter halimunensis</name>
    <dbReference type="NCBI Taxonomy" id="3026934"/>
    <lineage>
        <taxon>Bacteria</taxon>
        <taxon>Bacillati</taxon>
        <taxon>Chloroflexota</taxon>
        <taxon>Ktedonobacteria</taxon>
        <taxon>Ktedonobacterales</taxon>
        <taxon>Dictyobacteraceae</taxon>
        <taxon>Dictyobacter</taxon>
    </lineage>
</organism>
<comment type="caution">
    <text evidence="1">The sequence shown here is derived from an EMBL/GenBank/DDBJ whole genome shotgun (WGS) entry which is preliminary data.</text>
</comment>
<dbReference type="Proteomes" id="UP001344906">
    <property type="component" value="Unassembled WGS sequence"/>
</dbReference>
<dbReference type="EMBL" id="BSRI01000003">
    <property type="protein sequence ID" value="GLV61201.1"/>
    <property type="molecule type" value="Genomic_DNA"/>
</dbReference>
<name>A0ABQ6G8Q1_9CHLR</name>
<keyword evidence="2" id="KW-1185">Reference proteome</keyword>
<protein>
    <submittedName>
        <fullName evidence="1">Uncharacterized protein</fullName>
    </submittedName>
</protein>
<gene>
    <name evidence="1" type="ORF">KDH_80170</name>
</gene>
<dbReference type="RefSeq" id="WP_338258629.1">
    <property type="nucleotide sequence ID" value="NZ_BSRI01000003.1"/>
</dbReference>
<reference evidence="1 2" key="1">
    <citation type="submission" date="2023-02" db="EMBL/GenBank/DDBJ databases">
        <title>Dictyobacter halimunensis sp. nov., a new member of the class Ktedonobacteria from forest soil in a geothermal area.</title>
        <authorList>
            <person name="Rachmania M.K."/>
            <person name="Ningsih F."/>
            <person name="Sakai Y."/>
            <person name="Yabe S."/>
            <person name="Yokota A."/>
            <person name="Sjamsuridzal W."/>
        </authorList>
    </citation>
    <scope>NUCLEOTIDE SEQUENCE [LARGE SCALE GENOMIC DNA]</scope>
    <source>
        <strain evidence="1 2">S3.2.2.5</strain>
    </source>
</reference>
<sequence>MSPTSEYVSSKQGIKLLGTNQGQFFYYVSKGDIEREPGSPPRKSRYKVASILKVKSRLNRKRGGGEVVTETESETAPLYVDWIENMSDVLTSLKLDYQVYGDDVELEGLAYYAERVKKNPRVALAVYDSPKRENILAYISLLPVAEEIILDILSGKRHETTIKTEEIETYDRKGEYTLLAESVVCHPEHTFKFMSLINHFMNFWCEQYPDRYVTRIYAQAASKQGDILIQKLFFSPLYHLAKNAFVLDLERPGASRLIQRYQDCLQKKGWHMPETD</sequence>
<accession>A0ABQ6G8Q1</accession>
<evidence type="ECO:0000313" key="1">
    <source>
        <dbReference type="EMBL" id="GLV61201.1"/>
    </source>
</evidence>
<proteinExistence type="predicted"/>